<keyword evidence="2" id="KW-0540">Nuclease</keyword>
<dbReference type="PROSITE" id="PS50878">
    <property type="entry name" value="RT_POL"/>
    <property type="match status" value="1"/>
</dbReference>
<dbReference type="InterPro" id="IPR043128">
    <property type="entry name" value="Rev_trsase/Diguanyl_cyclase"/>
</dbReference>
<dbReference type="Gene3D" id="3.30.70.270">
    <property type="match status" value="1"/>
</dbReference>
<keyword evidence="2" id="KW-0695">RNA-directed DNA polymerase</keyword>
<proteinExistence type="evidence at transcript level"/>
<organism evidence="2">
    <name type="scientific">Triatoma infestans</name>
    <name type="common">Assassin bug</name>
    <dbReference type="NCBI Taxonomy" id="30076"/>
    <lineage>
        <taxon>Eukaryota</taxon>
        <taxon>Metazoa</taxon>
        <taxon>Ecdysozoa</taxon>
        <taxon>Arthropoda</taxon>
        <taxon>Hexapoda</taxon>
        <taxon>Insecta</taxon>
        <taxon>Pterygota</taxon>
        <taxon>Neoptera</taxon>
        <taxon>Paraneoptera</taxon>
        <taxon>Hemiptera</taxon>
        <taxon>Heteroptera</taxon>
        <taxon>Panheteroptera</taxon>
        <taxon>Cimicomorpha</taxon>
        <taxon>Reduviidae</taxon>
        <taxon>Triatominae</taxon>
        <taxon>Triatoma</taxon>
    </lineage>
</organism>
<dbReference type="InterPro" id="IPR043502">
    <property type="entry name" value="DNA/RNA_pol_sf"/>
</dbReference>
<evidence type="ECO:0000259" key="1">
    <source>
        <dbReference type="PROSITE" id="PS50878"/>
    </source>
</evidence>
<dbReference type="AlphaFoldDB" id="A0A023F6D6"/>
<keyword evidence="2" id="KW-0548">Nucleotidyltransferase</keyword>
<dbReference type="PANTHER" id="PTHR47027:SF20">
    <property type="entry name" value="REVERSE TRANSCRIPTASE-LIKE PROTEIN WITH RNA-DIRECTED DNA POLYMERASE DOMAIN"/>
    <property type="match status" value="1"/>
</dbReference>
<dbReference type="Pfam" id="PF00078">
    <property type="entry name" value="RVT_1"/>
    <property type="match status" value="1"/>
</dbReference>
<evidence type="ECO:0000313" key="2">
    <source>
        <dbReference type="EMBL" id="JAC16789.1"/>
    </source>
</evidence>
<dbReference type="InterPro" id="IPR000477">
    <property type="entry name" value="RT_dom"/>
</dbReference>
<sequence length="628" mass="72934">DLIPNECYKNLNSFWINHLLILFNNIWNTENFPKQWSSIKLRLIHKKGDPLDPYNYRGIAMFNCMTKLFTYILYNRLNNWIESRGILPEEQMGFRRGRGCRDNIFTLSSAINIHLRLSKRKVFATFVDFKRAFDSIPHDQLWYKLYGAGISGKCLRLLMNLYDSAFFRIFDNFDGSEEIAVTKGVLQGEILSPLLFSIYIAGIVSHFESFDLKGLDIGGEKDLQCLLYADDMVILSYSWRDTQLKLDKLSTYCKEHSLQVNASKTKIVIFHKGGTLGNIRKINYENFEIEICKSYVYLGIPFTSSGKFRQACSASLARSAIANSRVFSLLCASKSDSWHTKCQIYDSLSESVLLYMSEVWAGQYVNILEKGQLTFFKYLLGLSITTPDSFVRIEAGRIHVICNIFKRMLGWWCKLLSMPDNQLPKQCYKRLLQIIDLKNVPYNWAFELKEMLCSVGARYIWDSQNSEIVSSNINSLVQTMKNHCMSKDIELLINARYNLSFRNISNLGISEDYLHCNVHFVKIKLMSQLRLACDKLARIIIKGDKIQFRQDLHCTCCDLSRPDNLIHFLVECPSFLTYRKLYLNKYILSNKSNRDNFECLLSHLDTHKINDIYLFCIKAVSLRKFLSL</sequence>
<dbReference type="GO" id="GO:0003964">
    <property type="term" value="F:RNA-directed DNA polymerase activity"/>
    <property type="evidence" value="ECO:0007669"/>
    <property type="project" value="UniProtKB-KW"/>
</dbReference>
<dbReference type="GO" id="GO:0004519">
    <property type="term" value="F:endonuclease activity"/>
    <property type="evidence" value="ECO:0007669"/>
    <property type="project" value="UniProtKB-KW"/>
</dbReference>
<dbReference type="EMBL" id="GBBI01001923">
    <property type="protein sequence ID" value="JAC16789.1"/>
    <property type="molecule type" value="mRNA"/>
</dbReference>
<feature type="non-terminal residue" evidence="2">
    <location>
        <position position="1"/>
    </location>
</feature>
<keyword evidence="2" id="KW-0808">Transferase</keyword>
<keyword evidence="2" id="KW-0255">Endonuclease</keyword>
<dbReference type="CDD" id="cd01650">
    <property type="entry name" value="RT_nLTR_like"/>
    <property type="match status" value="1"/>
</dbReference>
<dbReference type="SUPFAM" id="SSF56672">
    <property type="entry name" value="DNA/RNA polymerases"/>
    <property type="match status" value="1"/>
</dbReference>
<dbReference type="PANTHER" id="PTHR47027">
    <property type="entry name" value="REVERSE TRANSCRIPTASE DOMAIN-CONTAINING PROTEIN"/>
    <property type="match status" value="1"/>
</dbReference>
<accession>A0A023F6D6</accession>
<keyword evidence="2" id="KW-0378">Hydrolase</keyword>
<reference evidence="2" key="1">
    <citation type="journal article" date="2014" name="PLoS Negl. Trop. Dis.">
        <title>An updated insight into the Sialotranscriptome of Triatoma infestans: developmental stage and geographic variations.</title>
        <authorList>
            <person name="Schwarz A."/>
            <person name="Medrano-Mercado N."/>
            <person name="Schaub G.A."/>
            <person name="Struchiner C.J."/>
            <person name="Bargues M.D."/>
            <person name="Levy M.Z."/>
            <person name="Ribeiro J.M."/>
        </authorList>
    </citation>
    <scope>NUCLEOTIDE SEQUENCE</scope>
    <source>
        <strain evidence="2">Chile</strain>
        <tissue evidence="2">Salivary glands</tissue>
    </source>
</reference>
<protein>
    <submittedName>
        <fullName evidence="2">Putative endonuclease-reverse transcriptase</fullName>
    </submittedName>
</protein>
<name>A0A023F6D6_TRIIF</name>
<feature type="domain" description="Reverse transcriptase" evidence="1">
    <location>
        <begin position="25"/>
        <end position="302"/>
    </location>
</feature>